<accession>A0ABW4IMB5</accession>
<keyword evidence="2" id="KW-0349">Heme</keyword>
<dbReference type="InterPro" id="IPR009050">
    <property type="entry name" value="Globin-like_sf"/>
</dbReference>
<dbReference type="EMBL" id="JBHUDX010000022">
    <property type="protein sequence ID" value="MFD1658430.1"/>
    <property type="molecule type" value="Genomic_DNA"/>
</dbReference>
<dbReference type="Pfam" id="PF01152">
    <property type="entry name" value="Bac_globin"/>
    <property type="match status" value="1"/>
</dbReference>
<evidence type="ECO:0000256" key="2">
    <source>
        <dbReference type="ARBA" id="ARBA00022617"/>
    </source>
</evidence>
<keyword evidence="1" id="KW-0813">Transport</keyword>
<protein>
    <submittedName>
        <fullName evidence="5">Group 1 truncated hemoglobin</fullName>
    </submittedName>
</protein>
<keyword evidence="3" id="KW-0479">Metal-binding</keyword>
<gene>
    <name evidence="5" type="ORF">ACFSL4_09460</name>
</gene>
<organism evidence="5 6">
    <name type="scientific">Streptomyces caeni</name>
    <dbReference type="NCBI Taxonomy" id="2307231"/>
    <lineage>
        <taxon>Bacteria</taxon>
        <taxon>Bacillati</taxon>
        <taxon>Actinomycetota</taxon>
        <taxon>Actinomycetes</taxon>
        <taxon>Kitasatosporales</taxon>
        <taxon>Streptomycetaceae</taxon>
        <taxon>Streptomyces</taxon>
    </lineage>
</organism>
<dbReference type="Gene3D" id="1.10.490.10">
    <property type="entry name" value="Globins"/>
    <property type="match status" value="1"/>
</dbReference>
<name>A0ABW4IMB5_9ACTN</name>
<dbReference type="InterPro" id="IPR001486">
    <property type="entry name" value="Hemoglobin_trunc"/>
</dbReference>
<evidence type="ECO:0000313" key="6">
    <source>
        <dbReference type="Proteomes" id="UP001597261"/>
    </source>
</evidence>
<reference evidence="6" key="1">
    <citation type="journal article" date="2019" name="Int. J. Syst. Evol. Microbiol.">
        <title>The Global Catalogue of Microorganisms (GCM) 10K type strain sequencing project: providing services to taxonomists for standard genome sequencing and annotation.</title>
        <authorList>
            <consortium name="The Broad Institute Genomics Platform"/>
            <consortium name="The Broad Institute Genome Sequencing Center for Infectious Disease"/>
            <person name="Wu L."/>
            <person name="Ma J."/>
        </authorList>
    </citation>
    <scope>NUCLEOTIDE SEQUENCE [LARGE SCALE GENOMIC DNA]</scope>
    <source>
        <strain evidence="6">CGMCC 1.12470</strain>
    </source>
</reference>
<dbReference type="SUPFAM" id="SSF46458">
    <property type="entry name" value="Globin-like"/>
    <property type="match status" value="1"/>
</dbReference>
<keyword evidence="6" id="KW-1185">Reference proteome</keyword>
<evidence type="ECO:0000256" key="1">
    <source>
        <dbReference type="ARBA" id="ARBA00022448"/>
    </source>
</evidence>
<dbReference type="InterPro" id="IPR012292">
    <property type="entry name" value="Globin/Proto"/>
</dbReference>
<dbReference type="RefSeq" id="WP_381080533.1">
    <property type="nucleotide sequence ID" value="NZ_JBHUDX010000022.1"/>
</dbReference>
<keyword evidence="4" id="KW-0408">Iron</keyword>
<comment type="caution">
    <text evidence="5">The sequence shown here is derived from an EMBL/GenBank/DDBJ whole genome shotgun (WGS) entry which is preliminary data.</text>
</comment>
<evidence type="ECO:0000313" key="5">
    <source>
        <dbReference type="EMBL" id="MFD1658430.1"/>
    </source>
</evidence>
<evidence type="ECO:0000256" key="3">
    <source>
        <dbReference type="ARBA" id="ARBA00022723"/>
    </source>
</evidence>
<dbReference type="Proteomes" id="UP001597261">
    <property type="component" value="Unassembled WGS sequence"/>
</dbReference>
<dbReference type="CDD" id="cd00454">
    <property type="entry name" value="TrHb1_N"/>
    <property type="match status" value="1"/>
</dbReference>
<proteinExistence type="predicted"/>
<sequence length="140" mass="14368">MDEPIPEDPCQGAAGRPPADDGLYAAVGGFAGIRAAADLLYRRMLDDPGLTDRFRGTDPDRLAAHQGAFLTALLGGPDLYTGGDLGAVHASLALSDADFEALCNHLAAVLRDLGVAPTVAAQVVDRLDPMRSAVLGSADG</sequence>
<evidence type="ECO:0000256" key="4">
    <source>
        <dbReference type="ARBA" id="ARBA00023004"/>
    </source>
</evidence>